<dbReference type="InterPro" id="IPR036876">
    <property type="entry name" value="UVR_dom_sf"/>
</dbReference>
<keyword evidence="10 13" id="KW-0742">SOS response</keyword>
<evidence type="ECO:0000259" key="17">
    <source>
        <dbReference type="PROSITE" id="PS51192"/>
    </source>
</evidence>
<dbReference type="GO" id="GO:0006289">
    <property type="term" value="P:nucleotide-excision repair"/>
    <property type="evidence" value="ECO:0007669"/>
    <property type="project" value="UniProtKB-UniRule"/>
</dbReference>
<dbReference type="GO" id="GO:0009380">
    <property type="term" value="C:excinuclease repair complex"/>
    <property type="evidence" value="ECO:0007669"/>
    <property type="project" value="InterPro"/>
</dbReference>
<accession>A0A5C4XQK2</accession>
<feature type="domain" description="Helicase C-terminal" evidence="18">
    <location>
        <begin position="609"/>
        <end position="775"/>
    </location>
</feature>
<dbReference type="OrthoDB" id="9806651at2"/>
<dbReference type="HAMAP" id="MF_00204">
    <property type="entry name" value="UvrB"/>
    <property type="match status" value="1"/>
</dbReference>
<keyword evidence="7 13" id="KW-0067">ATP-binding</keyword>
<keyword evidence="5 13" id="KW-0227">DNA damage</keyword>
<dbReference type="InterPro" id="IPR014001">
    <property type="entry name" value="Helicase_ATP-bd"/>
</dbReference>
<dbReference type="InterPro" id="IPR004807">
    <property type="entry name" value="UvrB"/>
</dbReference>
<evidence type="ECO:0000256" key="1">
    <source>
        <dbReference type="ARBA" id="ARBA00004496"/>
    </source>
</evidence>
<feature type="compositionally biased region" description="Basic and acidic residues" evidence="15">
    <location>
        <begin position="986"/>
        <end position="1009"/>
    </location>
</feature>
<evidence type="ECO:0000259" key="16">
    <source>
        <dbReference type="PROSITE" id="PS50151"/>
    </source>
</evidence>
<keyword evidence="4 13" id="KW-0547">Nucleotide-binding</keyword>
<comment type="similarity">
    <text evidence="2 13 14">Belongs to the UvrB family.</text>
</comment>
<dbReference type="GO" id="GO:0009432">
    <property type="term" value="P:SOS response"/>
    <property type="evidence" value="ECO:0007669"/>
    <property type="project" value="UniProtKB-UniRule"/>
</dbReference>
<evidence type="ECO:0000256" key="9">
    <source>
        <dbReference type="ARBA" id="ARBA00023204"/>
    </source>
</evidence>
<keyword evidence="8 13" id="KW-0267">Excision nuclease</keyword>
<feature type="short sequence motif" description="Beta-hairpin" evidence="13">
    <location>
        <begin position="270"/>
        <end position="293"/>
    </location>
</feature>
<evidence type="ECO:0000256" key="7">
    <source>
        <dbReference type="ARBA" id="ARBA00022840"/>
    </source>
</evidence>
<feature type="region of interest" description="Disordered" evidence="15">
    <location>
        <begin position="83"/>
        <end position="114"/>
    </location>
</feature>
<evidence type="ECO:0000313" key="19">
    <source>
        <dbReference type="EMBL" id="TNM64874.1"/>
    </source>
</evidence>
<evidence type="ECO:0000256" key="8">
    <source>
        <dbReference type="ARBA" id="ARBA00022881"/>
    </source>
</evidence>
<evidence type="ECO:0000256" key="6">
    <source>
        <dbReference type="ARBA" id="ARBA00022769"/>
    </source>
</evidence>
<comment type="caution">
    <text evidence="19">The sequence shown here is derived from an EMBL/GenBank/DDBJ whole genome shotgun (WGS) entry which is preliminary data.</text>
</comment>
<dbReference type="NCBIfam" id="TIGR00631">
    <property type="entry name" value="uvrb"/>
    <property type="match status" value="1"/>
</dbReference>
<evidence type="ECO:0000256" key="11">
    <source>
        <dbReference type="ARBA" id="ARBA00026033"/>
    </source>
</evidence>
<feature type="binding site" evidence="13">
    <location>
        <begin position="217"/>
        <end position="224"/>
    </location>
    <ligand>
        <name>ATP</name>
        <dbReference type="ChEBI" id="CHEBI:30616"/>
    </ligand>
</feature>
<evidence type="ECO:0000256" key="2">
    <source>
        <dbReference type="ARBA" id="ARBA00008533"/>
    </source>
</evidence>
<dbReference type="PANTHER" id="PTHR24029">
    <property type="entry name" value="UVRABC SYSTEM PROTEIN B"/>
    <property type="match status" value="1"/>
</dbReference>
<dbReference type="AlphaFoldDB" id="A0A5C4XQK2"/>
<dbReference type="GO" id="GO:0005737">
    <property type="term" value="C:cytoplasm"/>
    <property type="evidence" value="ECO:0007669"/>
    <property type="project" value="UniProtKB-SubCell"/>
</dbReference>
<evidence type="ECO:0000256" key="5">
    <source>
        <dbReference type="ARBA" id="ARBA00022763"/>
    </source>
</evidence>
<sequence length="1041" mass="114387">MARSPKKSTPDTREDHSGFGEAPQSSFEGAPLEGSVSDWVRQLESEAELSGMETQRQIASKAGKHRKKIEIAAREEAIKAAAKETAKAKPKTAKHTTASKTARGVSIGASNDPKTRAAAGLNPVAGMDVSLEEAEHLATGAVTATVEALSALIESGNPLFKDGKLWTPHRPARPEKSEGGINIRMSSEYEPAGDQPTAIKDLVEGINNNERSQVLLGVTGSGKTFTMAKVIEQTQRPAVILAPNKTLAAQLYSEFKNFFPDNAVEYFVSYYDYYQPEAYVPRSDTFIEKESSINEQIDRMRHSATRSLLERDDCIIVASVSCIYGIGSVETYTAMTFQMEVGDRLDQRQLLADLVAQQYKRQDINFIRGSFRVRGDTIEIFPAHLEDAAWRISMFGDEIDSITEFDPLTGHKTGDLKSVKIYANSHYVTPRPTLNGAIKSIKDELKVRLAELEKGGRLLEAQRLEQRTRYDIEMLEATGSCAGIENYSRYLTGRNPGEPPPTLFEYIPDNALLFIDESHVSVSQIGGMYRGDFRRKATLAEYGFRLPSCMDNRPLRFEEWDAMRPLTVAVSATPGNWEMEQSGGVFAEQVIRPTGLIDPPVEVRSARSQVDDVLGEIRETAQKGYRTLCTVLTKRMAEDLTEYLHEQGVRVRYMHSDIDTLERIEIIRDLRLGAFDVLVGINLLREGLDIPECGFVAILDADKEGFLRSETSLIQTIGRAARNVDGRVILYADKITGSMQRAMDETARRREKQVAYNTEHGITPESVKARISDILDSVYERDHVRADISGASGKGFADGGHLVGNNLQTHLNALEKSMRDAAADLDFEKAARLRDEIKRLKAAELATMDDPIARDEARSQEGGGKGSKRGGASASRESISPLVGEMSGRTEGGALPSEPAAIPPSAPVGASPPQGGRSGEQASYFAKPTLDDMGPGTDATRPLFRRNSLDEMTVGRTEKPANAPLPERPPETYSTKKRFSPLMEGQPERADPSAAGERNETRAKDDPRPIVRGKVGAGSYEDAGEQKRKGRTKGKTGRPGR</sequence>
<dbReference type="GO" id="GO:0009381">
    <property type="term" value="F:excinuclease ABC activity"/>
    <property type="evidence" value="ECO:0007669"/>
    <property type="project" value="UniProtKB-UniRule"/>
</dbReference>
<evidence type="ECO:0000256" key="13">
    <source>
        <dbReference type="HAMAP-Rule" id="MF_00204"/>
    </source>
</evidence>
<dbReference type="SUPFAM" id="SSF52540">
    <property type="entry name" value="P-loop containing nucleoside triphosphate hydrolases"/>
    <property type="match status" value="2"/>
</dbReference>
<dbReference type="RefSeq" id="WP_139671511.1">
    <property type="nucleotide sequence ID" value="NZ_VDMN01000001.1"/>
</dbReference>
<dbReference type="InterPro" id="IPR027417">
    <property type="entry name" value="P-loop_NTPase"/>
</dbReference>
<dbReference type="GO" id="GO:0005524">
    <property type="term" value="F:ATP binding"/>
    <property type="evidence" value="ECO:0007669"/>
    <property type="project" value="UniProtKB-UniRule"/>
</dbReference>
<comment type="domain">
    <text evidence="13">The beta-hairpin motif is involved in DNA binding.</text>
</comment>
<evidence type="ECO:0000256" key="3">
    <source>
        <dbReference type="ARBA" id="ARBA00022490"/>
    </source>
</evidence>
<comment type="function">
    <text evidence="13">The UvrABC repair system catalyzes the recognition and processing of DNA lesions. A damage recognition complex composed of 2 UvrA and 2 UvrB subunits scans DNA for abnormalities. Upon binding of the UvrA(2)B(2) complex to a putative damaged site, the DNA wraps around one UvrB monomer. DNA wrap is dependent on ATP binding by UvrB and probably causes local melting of the DNA helix, facilitating insertion of UvrB beta-hairpin between the DNA strands. Then UvrB probes one DNA strand for the presence of a lesion. If a lesion is found the UvrA subunits dissociate and the UvrB-DNA preincision complex is formed. This complex is subsequently bound by UvrC and the second UvrB is released. If no lesion is found, the DNA wraps around the other UvrB subunit that will check the other stand for damage.</text>
</comment>
<dbReference type="PROSITE" id="PS51192">
    <property type="entry name" value="HELICASE_ATP_BIND_1"/>
    <property type="match status" value="1"/>
</dbReference>
<feature type="domain" description="UVR" evidence="16">
    <location>
        <begin position="808"/>
        <end position="843"/>
    </location>
</feature>
<dbReference type="GO" id="GO:0016887">
    <property type="term" value="F:ATP hydrolysis activity"/>
    <property type="evidence" value="ECO:0007669"/>
    <property type="project" value="InterPro"/>
</dbReference>
<dbReference type="SMART" id="SM00490">
    <property type="entry name" value="HELICc"/>
    <property type="match status" value="1"/>
</dbReference>
<dbReference type="InterPro" id="IPR041471">
    <property type="entry name" value="UvrB_inter"/>
</dbReference>
<evidence type="ECO:0000256" key="12">
    <source>
        <dbReference type="ARBA" id="ARBA00029504"/>
    </source>
</evidence>
<dbReference type="Pfam" id="PF04851">
    <property type="entry name" value="ResIII"/>
    <property type="match status" value="1"/>
</dbReference>
<dbReference type="PROSITE" id="PS50151">
    <property type="entry name" value="UVR"/>
    <property type="match status" value="1"/>
</dbReference>
<dbReference type="PROSITE" id="PS51194">
    <property type="entry name" value="HELICASE_CTER"/>
    <property type="match status" value="1"/>
</dbReference>
<evidence type="ECO:0000313" key="20">
    <source>
        <dbReference type="Proteomes" id="UP000311605"/>
    </source>
</evidence>
<keyword evidence="9 13" id="KW-0234">DNA repair</keyword>
<evidence type="ECO:0000256" key="14">
    <source>
        <dbReference type="RuleBase" id="RU003587"/>
    </source>
</evidence>
<name>A0A5C4XQK2_9HYPH</name>
<dbReference type="InterPro" id="IPR001943">
    <property type="entry name" value="UVR_dom"/>
</dbReference>
<feature type="region of interest" description="Disordered" evidence="15">
    <location>
        <begin position="1"/>
        <end position="67"/>
    </location>
</feature>
<dbReference type="SMART" id="SM00487">
    <property type="entry name" value="DEXDc"/>
    <property type="match status" value="1"/>
</dbReference>
<dbReference type="CDD" id="cd18790">
    <property type="entry name" value="SF2_C_UvrB"/>
    <property type="match status" value="1"/>
</dbReference>
<dbReference type="SUPFAM" id="SSF46600">
    <property type="entry name" value="C-terminal UvrC-binding domain of UvrB"/>
    <property type="match status" value="1"/>
</dbReference>
<feature type="compositionally biased region" description="Basic and acidic residues" evidence="15">
    <location>
        <begin position="8"/>
        <end position="18"/>
    </location>
</feature>
<dbReference type="Gene3D" id="3.40.50.300">
    <property type="entry name" value="P-loop containing nucleotide triphosphate hydrolases"/>
    <property type="match status" value="3"/>
</dbReference>
<keyword evidence="6 13" id="KW-0228">DNA excision</keyword>
<dbReference type="EMBL" id="VDMN01000001">
    <property type="protein sequence ID" value="TNM64874.1"/>
    <property type="molecule type" value="Genomic_DNA"/>
</dbReference>
<organism evidence="19 20">
    <name type="scientific">Aliirhizobium smilacinae</name>
    <dbReference type="NCBI Taxonomy" id="1395944"/>
    <lineage>
        <taxon>Bacteria</taxon>
        <taxon>Pseudomonadati</taxon>
        <taxon>Pseudomonadota</taxon>
        <taxon>Alphaproteobacteria</taxon>
        <taxon>Hyphomicrobiales</taxon>
        <taxon>Rhizobiaceae</taxon>
        <taxon>Aliirhizobium</taxon>
    </lineage>
</organism>
<proteinExistence type="inferred from homology"/>
<comment type="subcellular location">
    <subcellularLocation>
        <location evidence="1 13 14">Cytoplasm</location>
    </subcellularLocation>
</comment>
<dbReference type="NCBIfam" id="NF003673">
    <property type="entry name" value="PRK05298.1"/>
    <property type="match status" value="1"/>
</dbReference>
<protein>
    <recommendedName>
        <fullName evidence="12 13">UvrABC system protein B</fullName>
        <shortName evidence="13">Protein UvrB</shortName>
    </recommendedName>
    <alternativeName>
        <fullName evidence="13">Excinuclease ABC subunit B</fullName>
    </alternativeName>
</protein>
<dbReference type="InterPro" id="IPR006935">
    <property type="entry name" value="Helicase/UvrB_N"/>
</dbReference>
<dbReference type="Pfam" id="PF00271">
    <property type="entry name" value="Helicase_C"/>
    <property type="match status" value="1"/>
</dbReference>
<feature type="domain" description="Helicase ATP-binding" evidence="17">
    <location>
        <begin position="204"/>
        <end position="357"/>
    </location>
</feature>
<dbReference type="Pfam" id="PF02151">
    <property type="entry name" value="UVR"/>
    <property type="match status" value="1"/>
</dbReference>
<keyword evidence="20" id="KW-1185">Reference proteome</keyword>
<evidence type="ECO:0000256" key="15">
    <source>
        <dbReference type="SAM" id="MobiDB-lite"/>
    </source>
</evidence>
<reference evidence="19 20" key="1">
    <citation type="submission" date="2019-06" db="EMBL/GenBank/DDBJ databases">
        <title>The draft genome of Rhizobium smilacinae PTYR-5.</title>
        <authorList>
            <person name="Liu L."/>
            <person name="Li L."/>
            <person name="Zhang X."/>
        </authorList>
    </citation>
    <scope>NUCLEOTIDE SEQUENCE [LARGE SCALE GENOMIC DNA]</scope>
    <source>
        <strain evidence="19 20">PTYR-5</strain>
    </source>
</reference>
<dbReference type="Pfam" id="PF17757">
    <property type="entry name" value="UvrB_inter"/>
    <property type="match status" value="1"/>
</dbReference>
<dbReference type="InterPro" id="IPR024759">
    <property type="entry name" value="UvrB_YAD/RRR_dom"/>
</dbReference>
<feature type="compositionally biased region" description="Basic residues" evidence="15">
    <location>
        <begin position="1028"/>
        <end position="1041"/>
    </location>
</feature>
<dbReference type="GO" id="GO:0003677">
    <property type="term" value="F:DNA binding"/>
    <property type="evidence" value="ECO:0007669"/>
    <property type="project" value="UniProtKB-UniRule"/>
</dbReference>
<evidence type="ECO:0000259" key="18">
    <source>
        <dbReference type="PROSITE" id="PS51194"/>
    </source>
</evidence>
<evidence type="ECO:0000256" key="10">
    <source>
        <dbReference type="ARBA" id="ARBA00023236"/>
    </source>
</evidence>
<feature type="region of interest" description="Disordered" evidence="15">
    <location>
        <begin position="851"/>
        <end position="1041"/>
    </location>
</feature>
<dbReference type="InterPro" id="IPR001650">
    <property type="entry name" value="Helicase_C-like"/>
</dbReference>
<dbReference type="CDD" id="cd17916">
    <property type="entry name" value="DEXHc_UvrB"/>
    <property type="match status" value="1"/>
</dbReference>
<comment type="subunit">
    <text evidence="11 13 14">Forms a heterotetramer with UvrA during the search for lesions. Interacts with UvrC in an incision complex.</text>
</comment>
<dbReference type="Proteomes" id="UP000311605">
    <property type="component" value="Unassembled WGS sequence"/>
</dbReference>
<dbReference type="Pfam" id="PF12344">
    <property type="entry name" value="UvrB"/>
    <property type="match status" value="1"/>
</dbReference>
<dbReference type="Gene3D" id="4.10.860.10">
    <property type="entry name" value="UVR domain"/>
    <property type="match status" value="1"/>
</dbReference>
<gene>
    <name evidence="13 19" type="primary">uvrB</name>
    <name evidence="19" type="ORF">FHP24_00780</name>
</gene>
<evidence type="ECO:0000256" key="4">
    <source>
        <dbReference type="ARBA" id="ARBA00022741"/>
    </source>
</evidence>
<keyword evidence="3 13" id="KW-0963">Cytoplasm</keyword>
<dbReference type="PANTHER" id="PTHR24029:SF0">
    <property type="entry name" value="UVRABC SYSTEM PROTEIN B"/>
    <property type="match status" value="1"/>
</dbReference>